<dbReference type="OMA" id="ISEAWFI"/>
<evidence type="ECO:0000256" key="4">
    <source>
        <dbReference type="ARBA" id="ARBA00023069"/>
    </source>
</evidence>
<dbReference type="PANTHER" id="PTHR45973:SF9">
    <property type="entry name" value="LEUCINE-RICH REPEAT-CONTAINING PROTEIN 46"/>
    <property type="match status" value="1"/>
</dbReference>
<accession>A0A078ABU3</accession>
<proteinExistence type="predicted"/>
<evidence type="ECO:0000256" key="6">
    <source>
        <dbReference type="SAM" id="Coils"/>
    </source>
</evidence>
<dbReference type="Pfam" id="PF12799">
    <property type="entry name" value="LRR_4"/>
    <property type="match status" value="1"/>
</dbReference>
<feature type="coiled-coil region" evidence="6">
    <location>
        <begin position="165"/>
        <end position="199"/>
    </location>
</feature>
<dbReference type="InterPro" id="IPR032675">
    <property type="entry name" value="LRR_dom_sf"/>
</dbReference>
<evidence type="ECO:0000256" key="5">
    <source>
        <dbReference type="ARBA" id="ARBA00023273"/>
    </source>
</evidence>
<evidence type="ECO:0000256" key="2">
    <source>
        <dbReference type="ARBA" id="ARBA00022614"/>
    </source>
</evidence>
<evidence type="ECO:0000256" key="7">
    <source>
        <dbReference type="SAM" id="MobiDB-lite"/>
    </source>
</evidence>
<dbReference type="InterPro" id="IPR050576">
    <property type="entry name" value="Cilia_flagella_integrity"/>
</dbReference>
<dbReference type="EMBL" id="CCKQ01008217">
    <property type="protein sequence ID" value="CDW79659.1"/>
    <property type="molecule type" value="Genomic_DNA"/>
</dbReference>
<evidence type="ECO:0000313" key="8">
    <source>
        <dbReference type="EMBL" id="CDW79659.1"/>
    </source>
</evidence>
<dbReference type="PROSITE" id="PS51450">
    <property type="entry name" value="LRR"/>
    <property type="match status" value="3"/>
</dbReference>
<feature type="region of interest" description="Disordered" evidence="7">
    <location>
        <begin position="420"/>
        <end position="506"/>
    </location>
</feature>
<evidence type="ECO:0000256" key="3">
    <source>
        <dbReference type="ARBA" id="ARBA00022737"/>
    </source>
</evidence>
<dbReference type="InterPro" id="IPR025875">
    <property type="entry name" value="Leu-rich_rpt_4"/>
</dbReference>
<reference evidence="8 9" key="1">
    <citation type="submission" date="2014-06" db="EMBL/GenBank/DDBJ databases">
        <authorList>
            <person name="Swart Estienne"/>
        </authorList>
    </citation>
    <scope>NUCLEOTIDE SEQUENCE [LARGE SCALE GENOMIC DNA]</scope>
    <source>
        <strain evidence="8 9">130c</strain>
    </source>
</reference>
<sequence length="506" mass="58732">MEGLDELVNLVTLNLSHNRIKKIEGISKLVELKSLDVSHNIISELEGFEEIKTCPSLTSLDLSNNQIDCAEDIVPFFSDVQNLLCLYLKGNPCVRRISTYRKRLTVGMKNLYYLDDRPIFEIERLAADAWAAGGAAAELEARQTYHQKKKAEMKAITARGRELTEEGKKRRKETMKKMLDELRDEKQEMIQKREDLKATYKSMPDDHPEKGYTLLKIRKIEDDLKSEFYKLVEDKDPSSAPSVGKAKAPNVQSKTYYEEVMAQKREEEETKKREKEYKKEQERIQKERERENQIKALEDEQYYRRENPREKAQSTIPGVKQTEKQNSAGAVATSESESDAEAYYRNNKQLIQFKWTSEYEDQLEDILIKYFFDFSHAAKEFSRLVNPDPNADKWFLIDAKSLQLRWTDIEIRKYRLHGGGNFSNSFNDRSENKNSSQSQAAAQQEDDDDEPLPPLEELEDSRLNSQNNRNGQQSQNAGGYDRNSSSEDEGDNNGRIQYYTNLDELD</sequence>
<dbReference type="SUPFAM" id="SSF52058">
    <property type="entry name" value="L domain-like"/>
    <property type="match status" value="1"/>
</dbReference>
<comment type="subcellular location">
    <subcellularLocation>
        <location evidence="1">Cell projection</location>
        <location evidence="1">Cilium</location>
    </subcellularLocation>
</comment>
<keyword evidence="3" id="KW-0677">Repeat</keyword>
<feature type="compositionally biased region" description="Basic and acidic residues" evidence="7">
    <location>
        <begin position="262"/>
        <end position="312"/>
    </location>
</feature>
<evidence type="ECO:0000256" key="1">
    <source>
        <dbReference type="ARBA" id="ARBA00004138"/>
    </source>
</evidence>
<keyword evidence="2" id="KW-0433">Leucine-rich repeat</keyword>
<keyword evidence="6" id="KW-0175">Coiled coil</keyword>
<protein>
    <submittedName>
        <fullName evidence="8">Dynein assembly factor axonemal</fullName>
    </submittedName>
</protein>
<evidence type="ECO:0000313" key="9">
    <source>
        <dbReference type="Proteomes" id="UP000039865"/>
    </source>
</evidence>
<feature type="region of interest" description="Disordered" evidence="7">
    <location>
        <begin position="262"/>
        <end position="339"/>
    </location>
</feature>
<keyword evidence="4" id="KW-0969">Cilium</keyword>
<keyword evidence="5" id="KW-0966">Cell projection</keyword>
<dbReference type="InterPro" id="IPR001611">
    <property type="entry name" value="Leu-rich_rpt"/>
</dbReference>
<dbReference type="InParanoid" id="A0A078ABU3"/>
<gene>
    <name evidence="8" type="primary">Contig12856.g13717</name>
    <name evidence="8" type="ORF">STYLEM_8650</name>
</gene>
<dbReference type="SMART" id="SM00365">
    <property type="entry name" value="LRR_SD22"/>
    <property type="match status" value="3"/>
</dbReference>
<organism evidence="8 9">
    <name type="scientific">Stylonychia lemnae</name>
    <name type="common">Ciliate</name>
    <dbReference type="NCBI Taxonomy" id="5949"/>
    <lineage>
        <taxon>Eukaryota</taxon>
        <taxon>Sar</taxon>
        <taxon>Alveolata</taxon>
        <taxon>Ciliophora</taxon>
        <taxon>Intramacronucleata</taxon>
        <taxon>Spirotrichea</taxon>
        <taxon>Stichotrichia</taxon>
        <taxon>Sporadotrichida</taxon>
        <taxon>Oxytrichidae</taxon>
        <taxon>Stylonychinae</taxon>
        <taxon>Stylonychia</taxon>
    </lineage>
</organism>
<feature type="compositionally biased region" description="Acidic residues" evidence="7">
    <location>
        <begin position="444"/>
        <end position="459"/>
    </location>
</feature>
<dbReference type="PANTHER" id="PTHR45973">
    <property type="entry name" value="PROTEIN PHOSPHATASE 1 REGULATORY SUBUNIT SDS22-RELATED"/>
    <property type="match status" value="1"/>
</dbReference>
<dbReference type="OrthoDB" id="1904536at2759"/>
<name>A0A078ABU3_STYLE</name>
<dbReference type="Gene3D" id="3.80.10.10">
    <property type="entry name" value="Ribonuclease Inhibitor"/>
    <property type="match status" value="1"/>
</dbReference>
<feature type="compositionally biased region" description="Low complexity" evidence="7">
    <location>
        <begin position="463"/>
        <end position="479"/>
    </location>
</feature>
<dbReference type="Proteomes" id="UP000039865">
    <property type="component" value="Unassembled WGS sequence"/>
</dbReference>
<dbReference type="Pfam" id="PF00560">
    <property type="entry name" value="LRR_1"/>
    <property type="match status" value="1"/>
</dbReference>
<keyword evidence="9" id="KW-1185">Reference proteome</keyword>
<dbReference type="AlphaFoldDB" id="A0A078ABU3"/>